<evidence type="ECO:0000256" key="14">
    <source>
        <dbReference type="ARBA" id="ARBA00023180"/>
    </source>
</evidence>
<protein>
    <recommendedName>
        <fullName evidence="18">Prolyl endopeptidase-like</fullName>
    </recommendedName>
    <alternativeName>
        <fullName evidence="17">O-fucosyltransferase family protein</fullName>
    </alternativeName>
    <alternativeName>
        <fullName evidence="19">Prolylendopeptidase-like</fullName>
    </alternativeName>
</protein>
<dbReference type="InterPro" id="IPR051543">
    <property type="entry name" value="Serine_Peptidase_S9A"/>
</dbReference>
<name>A0A1R3JFM0_COCAP</name>
<keyword evidence="16" id="KW-0119">Carbohydrate metabolism</keyword>
<evidence type="ECO:0000256" key="9">
    <source>
        <dbReference type="ARBA" id="ARBA00022801"/>
    </source>
</evidence>
<dbReference type="InterPro" id="IPR002470">
    <property type="entry name" value="Peptidase_S9A"/>
</dbReference>
<gene>
    <name evidence="24" type="ORF">CCACVL1_06428</name>
</gene>
<dbReference type="EMBL" id="AWWV01008065">
    <property type="protein sequence ID" value="OMO93626.1"/>
    <property type="molecule type" value="Genomic_DNA"/>
</dbReference>
<keyword evidence="7" id="KW-0808">Transferase</keyword>
<evidence type="ECO:0000256" key="2">
    <source>
        <dbReference type="ARBA" id="ARBA00004881"/>
    </source>
</evidence>
<dbReference type="InterPro" id="IPR019378">
    <property type="entry name" value="GDP-Fuc_O-FucTrfase"/>
</dbReference>
<evidence type="ECO:0000256" key="21">
    <source>
        <dbReference type="SAM" id="MobiDB-lite"/>
    </source>
</evidence>
<keyword evidence="11" id="KW-0735">Signal-anchor</keyword>
<sequence length="1158" mass="131855">MSLLSRLISNTSSIKHPSFSLSFTLIPSLSSSSSSSFSSKCRAESISAPSQLPPIPKRVPFTVSMHGHTWQDPYRWMRNIDDPDFLNYLAQENSYAQAFMADTQSLQRALVTEMKSRMPSSVYTPVERYGPWLYYEYIPEGKEYPVFCRRLSSYVHVGQCRISPDHNFLAYTLDTTGSEHFMLQIKDLGNGYIVPRAPVDKVYIVDSTDPLSSLQRIHKRVSGVQYFLEHHFGFFYILTNAPMKGNMKCNNEGYYLARCRVGDIQSTTWQNIFYPSEDTSLQDMDIFNGHLVLSLNKKGFPMLCSVDLPINVDCKHQMRIEDLDPWFFPIPSNSCSIAPGSNLDFMNSVYRVVLSSPVMPDLIVDYDMSRRIFSIVQQEEVLGISSNAPSCSSRNDLDSQQQLDSEKDENNQNVELQRWKVFTDTYSCEREEVISHDGIRVPLTILYSRKAWRKGQSPGILLGYGAYGEVLDKSWCGDRLSLLDRGWVVAFADVRGGGGGESSWHKSGSGLFKQNSIYDFVSCGKFLIDEGYVQRDQLGAIGVSAGSVLIGAALNMYPDLFRAAILKVPFLDILNSLLDPSLPLTILDYEEFGNPQIKSQFKSILSYSPYENISQGVCHPSVLVTASFNDSRELRKLRMAYNNLSEGSFEGAECGGEVKEKPWSYNKMKLMYNIRVIKADKLKSLILSKIRVARFKLWLTRAMSMLLLWAIVMQLKSLGEIAVSPKTPKFSFPLPPERVYENNGYLMVSSNGGLNQMRSGICDMVTVARFLNVTLIVPELDNTSFWNDYSQFADIFDVEYFIGSLRDEVRILKELPPAEKKKAAESLFTMPPISWSNMTYYYNVILPRIQTHEIVHFQKTDARLANNNLPDEVQRLRCRVNYEALRFAPPIQALAEKIVRILREKGDFLVLHLRYEMDMIAFSGCNEGCNEQEIDELTKMRYAYPWWKEKVIDSVKKRLAGLCPLTPEETALTLKALGIDRNIQVYIAAGDIYGGERRLATLREAYPNLVKKEILLPPSDLDPFRNHSNQMAALDYYVAVESDIFVPTNGGNMAKVVEGHRRYLGFKKTILLDRKAIVDLVDLYRAGSISWEEFSSEMKEAHADRMGNPIKRLVIPGKPKEEDYFYTNPEECLKKFDEPQVSHDDDQLQEQQEDDAKP</sequence>
<comment type="similarity">
    <text evidence="3">Belongs to the peptidase S9A family.</text>
</comment>
<dbReference type="GO" id="GO:0006508">
    <property type="term" value="P:proteolysis"/>
    <property type="evidence" value="ECO:0007669"/>
    <property type="project" value="UniProtKB-KW"/>
</dbReference>
<evidence type="ECO:0000313" key="25">
    <source>
        <dbReference type="Proteomes" id="UP000188268"/>
    </source>
</evidence>
<keyword evidence="12" id="KW-1133">Transmembrane helix</keyword>
<dbReference type="Pfam" id="PF00326">
    <property type="entry name" value="Peptidase_S9"/>
    <property type="match status" value="1"/>
</dbReference>
<feature type="compositionally biased region" description="Acidic residues" evidence="21">
    <location>
        <begin position="1147"/>
        <end position="1158"/>
    </location>
</feature>
<feature type="region of interest" description="Disordered" evidence="21">
    <location>
        <begin position="1136"/>
        <end position="1158"/>
    </location>
</feature>
<evidence type="ECO:0000256" key="12">
    <source>
        <dbReference type="ARBA" id="ARBA00022989"/>
    </source>
</evidence>
<dbReference type="InterPro" id="IPR023302">
    <property type="entry name" value="Pept_S9A_N"/>
</dbReference>
<dbReference type="SUPFAM" id="SSF53474">
    <property type="entry name" value="alpha/beta-Hydrolases"/>
    <property type="match status" value="1"/>
</dbReference>
<evidence type="ECO:0000259" key="23">
    <source>
        <dbReference type="Pfam" id="PF02897"/>
    </source>
</evidence>
<keyword evidence="6" id="KW-0328">Glycosyltransferase</keyword>
<comment type="similarity">
    <text evidence="4">Belongs to the glycosyltransferase GT106 family.</text>
</comment>
<dbReference type="PANTHER" id="PTHR11757:SF12">
    <property type="entry name" value="PROLYL ENDOPEPTIDASE"/>
    <property type="match status" value="1"/>
</dbReference>
<feature type="domain" description="Peptidase S9A N-terminal" evidence="23">
    <location>
        <begin position="53"/>
        <end position="150"/>
    </location>
</feature>
<evidence type="ECO:0000256" key="4">
    <source>
        <dbReference type="ARBA" id="ARBA00007737"/>
    </source>
</evidence>
<dbReference type="PANTHER" id="PTHR11757">
    <property type="entry name" value="PROTEASE FAMILY S9A OLIGOPEPTIDASE"/>
    <property type="match status" value="1"/>
</dbReference>
<organism evidence="24 25">
    <name type="scientific">Corchorus capsularis</name>
    <name type="common">Jute</name>
    <dbReference type="NCBI Taxonomy" id="210143"/>
    <lineage>
        <taxon>Eukaryota</taxon>
        <taxon>Viridiplantae</taxon>
        <taxon>Streptophyta</taxon>
        <taxon>Embryophyta</taxon>
        <taxon>Tracheophyta</taxon>
        <taxon>Spermatophyta</taxon>
        <taxon>Magnoliopsida</taxon>
        <taxon>eudicotyledons</taxon>
        <taxon>Gunneridae</taxon>
        <taxon>Pentapetalae</taxon>
        <taxon>rosids</taxon>
        <taxon>malvids</taxon>
        <taxon>Malvales</taxon>
        <taxon>Malvaceae</taxon>
        <taxon>Grewioideae</taxon>
        <taxon>Apeibeae</taxon>
        <taxon>Corchorus</taxon>
    </lineage>
</organism>
<dbReference type="Proteomes" id="UP000188268">
    <property type="component" value="Unassembled WGS sequence"/>
</dbReference>
<evidence type="ECO:0000256" key="1">
    <source>
        <dbReference type="ARBA" id="ARBA00004606"/>
    </source>
</evidence>
<dbReference type="InterPro" id="IPR029058">
    <property type="entry name" value="AB_hydrolase_fold"/>
</dbReference>
<evidence type="ECO:0000256" key="17">
    <source>
        <dbReference type="ARBA" id="ARBA00030350"/>
    </source>
</evidence>
<evidence type="ECO:0000256" key="13">
    <source>
        <dbReference type="ARBA" id="ARBA00023136"/>
    </source>
</evidence>
<evidence type="ECO:0000313" key="24">
    <source>
        <dbReference type="EMBL" id="OMO93626.1"/>
    </source>
</evidence>
<feature type="region of interest" description="Disordered" evidence="21">
    <location>
        <begin position="387"/>
        <end position="410"/>
    </location>
</feature>
<evidence type="ECO:0000256" key="20">
    <source>
        <dbReference type="ARBA" id="ARBA00045448"/>
    </source>
</evidence>
<evidence type="ECO:0000256" key="18">
    <source>
        <dbReference type="ARBA" id="ARBA00039290"/>
    </source>
</evidence>
<comment type="function">
    <text evidence="20">Serine peptidase whose precise substrate specificity remains unclear. Does not cleave peptides after a arginine or lysine residue. Regulates trans-Golgi network morphology and sorting by regulating the membrane binding of the AP-1 complex. May play a role in the regulation of synaptic vesicle exocytosis.</text>
</comment>
<evidence type="ECO:0000256" key="6">
    <source>
        <dbReference type="ARBA" id="ARBA00022676"/>
    </source>
</evidence>
<comment type="caution">
    <text evidence="24">The sequence shown here is derived from an EMBL/GenBank/DDBJ whole genome shotgun (WGS) entry which is preliminary data.</text>
</comment>
<feature type="domain" description="Peptidase S9 prolyl oligopeptidase catalytic" evidence="22">
    <location>
        <begin position="480"/>
        <end position="632"/>
    </location>
</feature>
<feature type="compositionally biased region" description="Polar residues" evidence="21">
    <location>
        <begin position="387"/>
        <end position="403"/>
    </location>
</feature>
<dbReference type="Gene3D" id="3.40.50.1820">
    <property type="entry name" value="alpha/beta hydrolase"/>
    <property type="match status" value="1"/>
</dbReference>
<evidence type="ECO:0000256" key="19">
    <source>
        <dbReference type="ARBA" id="ARBA00042165"/>
    </source>
</evidence>
<keyword evidence="25" id="KW-1185">Reference proteome</keyword>
<accession>A0A1R3JFM0</accession>
<evidence type="ECO:0000256" key="16">
    <source>
        <dbReference type="ARBA" id="ARBA00023277"/>
    </source>
</evidence>
<feature type="compositionally biased region" description="Basic and acidic residues" evidence="21">
    <location>
        <begin position="1136"/>
        <end position="1146"/>
    </location>
</feature>
<keyword evidence="13" id="KW-0472">Membrane</keyword>
<dbReference type="Gene3D" id="2.130.10.120">
    <property type="entry name" value="Prolyl oligopeptidase, N-terminal domain"/>
    <property type="match status" value="2"/>
</dbReference>
<dbReference type="GO" id="GO:0009507">
    <property type="term" value="C:chloroplast"/>
    <property type="evidence" value="ECO:0007669"/>
    <property type="project" value="TreeGrafter"/>
</dbReference>
<dbReference type="OMA" id="RIQTHEI"/>
<dbReference type="InterPro" id="IPR001375">
    <property type="entry name" value="Peptidase_S9_cat"/>
</dbReference>
<dbReference type="Gramene" id="OMO93626">
    <property type="protein sequence ID" value="OMO93626"/>
    <property type="gene ID" value="CCACVL1_06428"/>
</dbReference>
<reference evidence="24 25" key="1">
    <citation type="submission" date="2013-09" db="EMBL/GenBank/DDBJ databases">
        <title>Corchorus capsularis genome sequencing.</title>
        <authorList>
            <person name="Alam M."/>
            <person name="Haque M.S."/>
            <person name="Islam M.S."/>
            <person name="Emdad E.M."/>
            <person name="Islam M.M."/>
            <person name="Ahmed B."/>
            <person name="Halim A."/>
            <person name="Hossen Q.M.M."/>
            <person name="Hossain M.Z."/>
            <person name="Ahmed R."/>
            <person name="Khan M.M."/>
            <person name="Islam R."/>
            <person name="Rashid M.M."/>
            <person name="Khan S.A."/>
            <person name="Rahman M.S."/>
            <person name="Alam M."/>
        </authorList>
    </citation>
    <scope>NUCLEOTIDE SEQUENCE [LARGE SCALE GENOMIC DNA]</scope>
    <source>
        <strain evidence="25">cv. CVL-1</strain>
        <tissue evidence="24">Whole seedling</tissue>
    </source>
</reference>
<dbReference type="InterPro" id="IPR024709">
    <property type="entry name" value="FucosylTrfase_pln"/>
</dbReference>
<dbReference type="PRINTS" id="PR00862">
    <property type="entry name" value="PROLIGOPTASE"/>
</dbReference>
<dbReference type="GO" id="GO:0004252">
    <property type="term" value="F:serine-type endopeptidase activity"/>
    <property type="evidence" value="ECO:0007669"/>
    <property type="project" value="InterPro"/>
</dbReference>
<keyword evidence="14" id="KW-0325">Glycoprotein</keyword>
<dbReference type="Pfam" id="PF10250">
    <property type="entry name" value="O-FucT"/>
    <property type="match status" value="1"/>
</dbReference>
<dbReference type="Pfam" id="PF02897">
    <property type="entry name" value="Peptidase_S9_N"/>
    <property type="match status" value="1"/>
</dbReference>
<dbReference type="GO" id="GO:0016757">
    <property type="term" value="F:glycosyltransferase activity"/>
    <property type="evidence" value="ECO:0007669"/>
    <property type="project" value="UniProtKB-KW"/>
</dbReference>
<keyword evidence="8" id="KW-0812">Transmembrane</keyword>
<dbReference type="SUPFAM" id="SSF50993">
    <property type="entry name" value="Peptidase/esterase 'gauge' domain"/>
    <property type="match status" value="1"/>
</dbReference>
<evidence type="ECO:0000256" key="3">
    <source>
        <dbReference type="ARBA" id="ARBA00005228"/>
    </source>
</evidence>
<evidence type="ECO:0000256" key="7">
    <source>
        <dbReference type="ARBA" id="ARBA00022679"/>
    </source>
</evidence>
<evidence type="ECO:0000256" key="5">
    <source>
        <dbReference type="ARBA" id="ARBA00022670"/>
    </source>
</evidence>
<dbReference type="GO" id="GO:0016020">
    <property type="term" value="C:membrane"/>
    <property type="evidence" value="ECO:0007669"/>
    <property type="project" value="UniProtKB-SubCell"/>
</dbReference>
<comment type="subcellular location">
    <subcellularLocation>
        <location evidence="1">Membrane</location>
        <topology evidence="1">Single-pass type II membrane protein</topology>
    </subcellularLocation>
</comment>
<dbReference type="GO" id="GO:0006004">
    <property type="term" value="P:fucose metabolic process"/>
    <property type="evidence" value="ECO:0007669"/>
    <property type="project" value="UniProtKB-KW"/>
</dbReference>
<evidence type="ECO:0000259" key="22">
    <source>
        <dbReference type="Pfam" id="PF00326"/>
    </source>
</evidence>
<dbReference type="CDD" id="cd11299">
    <property type="entry name" value="O-FucT_plant"/>
    <property type="match status" value="1"/>
</dbReference>
<comment type="pathway">
    <text evidence="2">Glycan metabolism.</text>
</comment>
<evidence type="ECO:0000256" key="11">
    <source>
        <dbReference type="ARBA" id="ARBA00022968"/>
    </source>
</evidence>
<evidence type="ECO:0000256" key="10">
    <source>
        <dbReference type="ARBA" id="ARBA00022825"/>
    </source>
</evidence>
<proteinExistence type="inferred from homology"/>
<evidence type="ECO:0000256" key="8">
    <source>
        <dbReference type="ARBA" id="ARBA00022692"/>
    </source>
</evidence>
<keyword evidence="9" id="KW-0378">Hydrolase</keyword>
<dbReference type="OrthoDB" id="248387at2759"/>
<keyword evidence="15" id="KW-0294">Fucose metabolism</keyword>
<keyword evidence="5" id="KW-0645">Protease</keyword>
<dbReference type="FunFam" id="3.40.50.11350:FF:000011">
    <property type="entry name" value="O-fucosyltransferase 28"/>
    <property type="match status" value="1"/>
</dbReference>
<dbReference type="AlphaFoldDB" id="A0A1R3JFM0"/>
<keyword evidence="10" id="KW-0720">Serine protease</keyword>
<evidence type="ECO:0000256" key="15">
    <source>
        <dbReference type="ARBA" id="ARBA00023253"/>
    </source>
</evidence>